<dbReference type="Proteomes" id="UP000182089">
    <property type="component" value="Unassembled WGS sequence"/>
</dbReference>
<dbReference type="Gene3D" id="1.10.10.10">
    <property type="entry name" value="Winged helix-like DNA-binding domain superfamily/Winged helix DNA-binding domain"/>
    <property type="match status" value="4"/>
</dbReference>
<dbReference type="HAMAP" id="MF_01114">
    <property type="entry name" value="RecX"/>
    <property type="match status" value="1"/>
</dbReference>
<proteinExistence type="inferred from homology"/>
<dbReference type="InterPro" id="IPR053925">
    <property type="entry name" value="RecX_HTH_3rd"/>
</dbReference>
<dbReference type="InterPro" id="IPR003783">
    <property type="entry name" value="Regulatory_RecX"/>
</dbReference>
<evidence type="ECO:0000259" key="8">
    <source>
        <dbReference type="Pfam" id="PF21981"/>
    </source>
</evidence>
<name>A0ABY1ABT8_9LACO</name>
<evidence type="ECO:0000313" key="11">
    <source>
        <dbReference type="Proteomes" id="UP000182089"/>
    </source>
</evidence>
<reference evidence="10 11" key="1">
    <citation type="submission" date="2016-10" db="EMBL/GenBank/DDBJ databases">
        <authorList>
            <person name="Varghese N."/>
            <person name="Submissions S."/>
        </authorList>
    </citation>
    <scope>NUCLEOTIDE SEQUENCE [LARGE SCALE GENOMIC DNA]</scope>
    <source>
        <strain evidence="10 11">WC1T17</strain>
    </source>
</reference>
<evidence type="ECO:0000256" key="1">
    <source>
        <dbReference type="ARBA" id="ARBA00003529"/>
    </source>
</evidence>
<gene>
    <name evidence="6" type="primary">recX</name>
    <name evidence="10" type="ORF">SAMN05216431_10720</name>
</gene>
<evidence type="ECO:0000256" key="3">
    <source>
        <dbReference type="ARBA" id="ARBA00009695"/>
    </source>
</evidence>
<keyword evidence="5 6" id="KW-0963">Cytoplasm</keyword>
<comment type="function">
    <text evidence="1 6">Modulates RecA activity.</text>
</comment>
<dbReference type="InterPro" id="IPR053924">
    <property type="entry name" value="RecX_HTH_2nd"/>
</dbReference>
<comment type="similarity">
    <text evidence="3 6">Belongs to the RecX family.</text>
</comment>
<dbReference type="InterPro" id="IPR036388">
    <property type="entry name" value="WH-like_DNA-bd_sf"/>
</dbReference>
<feature type="domain" description="RecX third three-helical" evidence="8">
    <location>
        <begin position="213"/>
        <end position="257"/>
    </location>
</feature>
<feature type="domain" description="RecX second three-helical" evidence="7">
    <location>
        <begin position="109"/>
        <end position="150"/>
    </location>
</feature>
<organism evidence="10 11">
    <name type="scientific">Ligilactobacillus ruminis</name>
    <dbReference type="NCBI Taxonomy" id="1623"/>
    <lineage>
        <taxon>Bacteria</taxon>
        <taxon>Bacillati</taxon>
        <taxon>Bacillota</taxon>
        <taxon>Bacilli</taxon>
        <taxon>Lactobacillales</taxon>
        <taxon>Lactobacillaceae</taxon>
        <taxon>Ligilactobacillus</taxon>
    </lineage>
</organism>
<comment type="caution">
    <text evidence="10">The sequence shown here is derived from an EMBL/GenBank/DDBJ whole genome shotgun (WGS) entry which is preliminary data.</text>
</comment>
<feature type="domain" description="RecX first three-helical" evidence="9">
    <location>
        <begin position="63"/>
        <end position="102"/>
    </location>
</feature>
<evidence type="ECO:0000259" key="7">
    <source>
        <dbReference type="Pfam" id="PF02631"/>
    </source>
</evidence>
<evidence type="ECO:0000256" key="6">
    <source>
        <dbReference type="HAMAP-Rule" id="MF_01114"/>
    </source>
</evidence>
<feature type="domain" description="RecX third three-helical" evidence="8">
    <location>
        <begin position="161"/>
        <end position="202"/>
    </location>
</feature>
<dbReference type="InterPro" id="IPR053926">
    <property type="entry name" value="RecX_HTH_1st"/>
</dbReference>
<dbReference type="Pfam" id="PF02631">
    <property type="entry name" value="RecX_HTH2"/>
    <property type="match status" value="1"/>
</dbReference>
<accession>A0ABY1ABT8</accession>
<evidence type="ECO:0000256" key="5">
    <source>
        <dbReference type="ARBA" id="ARBA00022490"/>
    </source>
</evidence>
<dbReference type="EMBL" id="FOCC01000007">
    <property type="protein sequence ID" value="SEM70260.1"/>
    <property type="molecule type" value="Genomic_DNA"/>
</dbReference>
<dbReference type="Pfam" id="PF21981">
    <property type="entry name" value="RecX_HTH3"/>
    <property type="match status" value="2"/>
</dbReference>
<comment type="subcellular location">
    <subcellularLocation>
        <location evidence="2 6">Cytoplasm</location>
    </subcellularLocation>
</comment>
<dbReference type="PANTHER" id="PTHR33602">
    <property type="entry name" value="REGULATORY PROTEIN RECX FAMILY PROTEIN"/>
    <property type="match status" value="1"/>
</dbReference>
<evidence type="ECO:0000313" key="10">
    <source>
        <dbReference type="EMBL" id="SEM70260.1"/>
    </source>
</evidence>
<evidence type="ECO:0000259" key="9">
    <source>
        <dbReference type="Pfam" id="PF21982"/>
    </source>
</evidence>
<protein>
    <recommendedName>
        <fullName evidence="4 6">Regulatory protein RecX</fullName>
    </recommendedName>
</protein>
<dbReference type="NCBIfam" id="NF010733">
    <property type="entry name" value="PRK14135.1"/>
    <property type="match status" value="1"/>
</dbReference>
<evidence type="ECO:0000256" key="2">
    <source>
        <dbReference type="ARBA" id="ARBA00004496"/>
    </source>
</evidence>
<sequence length="270" mass="30812">MKQKITAIKAQQKNKNRYNIFLDGTYAFSVSEDTLIKYRLLKGRELDKADLEAIFKADDLAKALDFALNYLSYSLRTVAETKKKLASLDLDDDQIEQVLQKLAQMHLLDDLAYAKSYTRTIAKTSTNGPLKIALALKKKGVSANDIEDGLMEYTPEMQRVNATKAAKKVLKAGQKLSFNKTMQKITQTLMQKGFSTDIIAQVKKQLDYQKDEEDELSALQTQAEKLWHKNQRLDPVKRKLKVKTALFRQGFSLTDCDHILNELIQKDEVD</sequence>
<dbReference type="Pfam" id="PF21982">
    <property type="entry name" value="RecX_HTH1"/>
    <property type="match status" value="1"/>
</dbReference>
<dbReference type="PANTHER" id="PTHR33602:SF1">
    <property type="entry name" value="REGULATORY PROTEIN RECX FAMILY PROTEIN"/>
    <property type="match status" value="1"/>
</dbReference>
<evidence type="ECO:0000256" key="4">
    <source>
        <dbReference type="ARBA" id="ARBA00018111"/>
    </source>
</evidence>